<gene>
    <name evidence="9" type="ORF">FHX50_001032</name>
</gene>
<name>A0A839QR45_9MICO</name>
<evidence type="ECO:0000256" key="1">
    <source>
        <dbReference type="ARBA" id="ARBA00004651"/>
    </source>
</evidence>
<comment type="caution">
    <text evidence="9">The sequence shown here is derived from an EMBL/GenBank/DDBJ whole genome shotgun (WGS) entry which is preliminary data.</text>
</comment>
<evidence type="ECO:0000259" key="8">
    <source>
        <dbReference type="PROSITE" id="PS50850"/>
    </source>
</evidence>
<feature type="transmembrane region" description="Helical" evidence="7">
    <location>
        <begin position="117"/>
        <end position="141"/>
    </location>
</feature>
<feature type="transmembrane region" description="Helical" evidence="7">
    <location>
        <begin position="382"/>
        <end position="401"/>
    </location>
</feature>
<dbReference type="InterPro" id="IPR020846">
    <property type="entry name" value="MFS_dom"/>
</dbReference>
<dbReference type="Gene3D" id="1.20.1250.20">
    <property type="entry name" value="MFS general substrate transporter like domains"/>
    <property type="match status" value="2"/>
</dbReference>
<feature type="transmembrane region" description="Helical" evidence="7">
    <location>
        <begin position="354"/>
        <end position="376"/>
    </location>
</feature>
<dbReference type="PRINTS" id="PR01035">
    <property type="entry name" value="TCRTETA"/>
</dbReference>
<feature type="transmembrane region" description="Helical" evidence="7">
    <location>
        <begin position="153"/>
        <end position="175"/>
    </location>
</feature>
<evidence type="ECO:0000256" key="2">
    <source>
        <dbReference type="ARBA" id="ARBA00022448"/>
    </source>
</evidence>
<protein>
    <submittedName>
        <fullName evidence="9">MFS family permease</fullName>
    </submittedName>
</protein>
<feature type="transmembrane region" description="Helical" evidence="7">
    <location>
        <begin position="27"/>
        <end position="48"/>
    </location>
</feature>
<dbReference type="GO" id="GO:0022857">
    <property type="term" value="F:transmembrane transporter activity"/>
    <property type="evidence" value="ECO:0007669"/>
    <property type="project" value="InterPro"/>
</dbReference>
<evidence type="ECO:0000313" key="9">
    <source>
        <dbReference type="EMBL" id="MBB3022784.1"/>
    </source>
</evidence>
<evidence type="ECO:0000313" key="10">
    <source>
        <dbReference type="Proteomes" id="UP000568050"/>
    </source>
</evidence>
<evidence type="ECO:0000256" key="7">
    <source>
        <dbReference type="SAM" id="Phobius"/>
    </source>
</evidence>
<feature type="transmembrane region" description="Helical" evidence="7">
    <location>
        <begin position="60"/>
        <end position="85"/>
    </location>
</feature>
<dbReference type="InterPro" id="IPR005828">
    <property type="entry name" value="MFS_sugar_transport-like"/>
</dbReference>
<keyword evidence="3" id="KW-1003">Cell membrane</keyword>
<sequence length="423" mass="42665">MTPTHSVRPAGRGAGDGPRRERLPQEILVLVGAAFVIAIGFGLVSPVLPAYARTFDVGVAGASVIVSAFAAFRLLFAPAGGALAARLGERRIYLTGLTVVALSSLATAFAGSYVQLLVFRGLGGIGSTMFTVSAMSLLVRLAPPRMRGRVSSAYGSAFLIGGMVGPVLGGMLASYGLRTPFVVYAAALAAAVAVVAVGIRPEALRPKPGQPARAVMTPKEAVAHPTYRAALISGLANGWTNFGVRVAVVPQLAFSLRGDAWAAGAALAVSAVGTAAALQGAGRVVDRHGRRPVVITGLAVMGAGMAALALTEQLGIWFLLACCLVSGMGAGLVNPGQQAAVADVVGSDRSGSRVLAVFQMAQDLGAVVGPVLIGLVADAAGWGWAFALTGGLCGLALIPWLSAPETLDLSATGHAVSSRGGQR</sequence>
<proteinExistence type="predicted"/>
<accession>A0A839QR45</accession>
<keyword evidence="2" id="KW-0813">Transport</keyword>
<feature type="transmembrane region" description="Helical" evidence="7">
    <location>
        <begin position="260"/>
        <end position="281"/>
    </location>
</feature>
<dbReference type="PANTHER" id="PTHR23517">
    <property type="entry name" value="RESISTANCE PROTEIN MDTM, PUTATIVE-RELATED-RELATED"/>
    <property type="match status" value="1"/>
</dbReference>
<feature type="transmembrane region" description="Helical" evidence="7">
    <location>
        <begin position="316"/>
        <end position="333"/>
    </location>
</feature>
<dbReference type="EMBL" id="JACHWP010000001">
    <property type="protein sequence ID" value="MBB3022784.1"/>
    <property type="molecule type" value="Genomic_DNA"/>
</dbReference>
<keyword evidence="5 7" id="KW-1133">Transmembrane helix</keyword>
<organism evidence="9 10">
    <name type="scientific">Helcobacillus massiliensis</name>
    <dbReference type="NCBI Taxonomy" id="521392"/>
    <lineage>
        <taxon>Bacteria</taxon>
        <taxon>Bacillati</taxon>
        <taxon>Actinomycetota</taxon>
        <taxon>Actinomycetes</taxon>
        <taxon>Micrococcales</taxon>
        <taxon>Dermabacteraceae</taxon>
        <taxon>Helcobacillus</taxon>
    </lineage>
</organism>
<dbReference type="SUPFAM" id="SSF103473">
    <property type="entry name" value="MFS general substrate transporter"/>
    <property type="match status" value="1"/>
</dbReference>
<dbReference type="InterPro" id="IPR050171">
    <property type="entry name" value="MFS_Transporters"/>
</dbReference>
<evidence type="ECO:0000256" key="4">
    <source>
        <dbReference type="ARBA" id="ARBA00022692"/>
    </source>
</evidence>
<dbReference type="PROSITE" id="PS50850">
    <property type="entry name" value="MFS"/>
    <property type="match status" value="1"/>
</dbReference>
<feature type="transmembrane region" description="Helical" evidence="7">
    <location>
        <begin position="181"/>
        <end position="199"/>
    </location>
</feature>
<feature type="domain" description="Major facilitator superfamily (MFS) profile" evidence="8">
    <location>
        <begin position="26"/>
        <end position="408"/>
    </location>
</feature>
<dbReference type="Pfam" id="PF00083">
    <property type="entry name" value="Sugar_tr"/>
    <property type="match status" value="1"/>
</dbReference>
<keyword evidence="6 7" id="KW-0472">Membrane</keyword>
<evidence type="ECO:0000256" key="3">
    <source>
        <dbReference type="ARBA" id="ARBA00022475"/>
    </source>
</evidence>
<dbReference type="InterPro" id="IPR011701">
    <property type="entry name" value="MFS"/>
</dbReference>
<dbReference type="RefSeq" id="WP_183375086.1">
    <property type="nucleotide sequence ID" value="NZ_CBCSFZ010000038.1"/>
</dbReference>
<evidence type="ECO:0000256" key="5">
    <source>
        <dbReference type="ARBA" id="ARBA00022989"/>
    </source>
</evidence>
<dbReference type="Proteomes" id="UP000568050">
    <property type="component" value="Unassembled WGS sequence"/>
</dbReference>
<dbReference type="CDD" id="cd17325">
    <property type="entry name" value="MFS_MdtG_SLC18_like"/>
    <property type="match status" value="1"/>
</dbReference>
<dbReference type="InterPro" id="IPR001958">
    <property type="entry name" value="Tet-R_TetA/multi-R_MdtG-like"/>
</dbReference>
<comment type="subcellular location">
    <subcellularLocation>
        <location evidence="1">Cell membrane</location>
        <topology evidence="1">Multi-pass membrane protein</topology>
    </subcellularLocation>
</comment>
<dbReference type="Pfam" id="PF07690">
    <property type="entry name" value="MFS_1"/>
    <property type="match status" value="1"/>
</dbReference>
<keyword evidence="4 7" id="KW-0812">Transmembrane</keyword>
<feature type="transmembrane region" description="Helical" evidence="7">
    <location>
        <begin position="293"/>
        <end position="310"/>
    </location>
</feature>
<feature type="transmembrane region" description="Helical" evidence="7">
    <location>
        <begin position="92"/>
        <end position="111"/>
    </location>
</feature>
<dbReference type="AlphaFoldDB" id="A0A839QR45"/>
<dbReference type="PANTHER" id="PTHR23517:SF13">
    <property type="entry name" value="MAJOR FACILITATOR SUPERFAMILY MFS_1"/>
    <property type="match status" value="1"/>
</dbReference>
<keyword evidence="10" id="KW-1185">Reference proteome</keyword>
<reference evidence="9 10" key="1">
    <citation type="submission" date="2020-08" db="EMBL/GenBank/DDBJ databases">
        <title>Sequencing the genomes of 1000 actinobacteria strains.</title>
        <authorList>
            <person name="Klenk H.-P."/>
        </authorList>
    </citation>
    <scope>NUCLEOTIDE SEQUENCE [LARGE SCALE GENOMIC DNA]</scope>
    <source>
        <strain evidence="9 10">DSM 23040</strain>
    </source>
</reference>
<dbReference type="GO" id="GO:0005886">
    <property type="term" value="C:plasma membrane"/>
    <property type="evidence" value="ECO:0007669"/>
    <property type="project" value="UniProtKB-SubCell"/>
</dbReference>
<evidence type="ECO:0000256" key="6">
    <source>
        <dbReference type="ARBA" id="ARBA00023136"/>
    </source>
</evidence>
<dbReference type="InterPro" id="IPR036259">
    <property type="entry name" value="MFS_trans_sf"/>
</dbReference>